<dbReference type="AlphaFoldDB" id="A0AAP0ZLS4"/>
<comment type="caution">
    <text evidence="1">The sequence shown here is derived from an EMBL/GenBank/DDBJ whole genome shotgun (WGS) entry which is preliminary data.</text>
</comment>
<evidence type="ECO:0000313" key="1">
    <source>
        <dbReference type="EMBL" id="KOR45675.1"/>
    </source>
</evidence>
<dbReference type="Proteomes" id="UP000036790">
    <property type="component" value="Unassembled WGS sequence"/>
</dbReference>
<gene>
    <name evidence="1" type="ORF">ADT25_07865</name>
</gene>
<evidence type="ECO:0000313" key="2">
    <source>
        <dbReference type="Proteomes" id="UP000036790"/>
    </source>
</evidence>
<reference evidence="1 2" key="2">
    <citation type="submission" date="2015-09" db="EMBL/GenBank/DDBJ databases">
        <title>Draft genome sequence of Xanthomonas oryzae pv. USA str. X11-5A.</title>
        <authorList>
            <person name="Knight B.M."/>
            <person name="Roberts D.P."/>
            <person name="Lin D."/>
            <person name="Hari K."/>
            <person name="Fletcher J."/>
            <person name="Melcher U."/>
            <person name="Blagden T."/>
            <person name="Winegar R.A."/>
        </authorList>
    </citation>
    <scope>NUCLEOTIDE SEQUENCE [LARGE SCALE GENOMIC DNA]</scope>
    <source>
        <strain evidence="1 2">X11-5A</strain>
    </source>
</reference>
<dbReference type="RefSeq" id="WP_019303064.1">
    <property type="nucleotide sequence ID" value="NZ_CP036251.1"/>
</dbReference>
<sequence>MNDLADELDPQYRSWLLSQAVPQVWAATFSLHLDKGEGTAIATADAAAGVVKRLKDEPVLPPEDVVAKSGFVFSFDDFRGWYRVTHRLQQPSGSIYRDPSDTEIEQAFESYQQSRSDFY</sequence>
<proteinExistence type="predicted"/>
<reference evidence="1 2" key="1">
    <citation type="submission" date="2015-07" db="EMBL/GenBank/DDBJ databases">
        <authorList>
            <consortium name="Consortium for Microbial Forensics and Genomics (microFORGE)"/>
            <person name="Knight B.M."/>
            <person name="Roberts D.P."/>
            <person name="Lin D."/>
            <person name="Hari K."/>
            <person name="Fletcher J."/>
            <person name="Melcher U."/>
            <person name="Blagden T."/>
            <person name="Winegar R.A."/>
        </authorList>
    </citation>
    <scope>NUCLEOTIDE SEQUENCE [LARGE SCALE GENOMIC DNA]</scope>
    <source>
        <strain evidence="1 2">X11-5A</strain>
    </source>
</reference>
<organism evidence="1 2">
    <name type="scientific">Xanthomonas oryzae</name>
    <dbReference type="NCBI Taxonomy" id="347"/>
    <lineage>
        <taxon>Bacteria</taxon>
        <taxon>Pseudomonadati</taxon>
        <taxon>Pseudomonadota</taxon>
        <taxon>Gammaproteobacteria</taxon>
        <taxon>Lysobacterales</taxon>
        <taxon>Lysobacteraceae</taxon>
        <taxon>Xanthomonas</taxon>
    </lineage>
</organism>
<dbReference type="EMBL" id="LHUJ01000152">
    <property type="protein sequence ID" value="KOR45675.1"/>
    <property type="molecule type" value="Genomic_DNA"/>
</dbReference>
<accession>A0AAP0ZLS4</accession>
<name>A0AAP0ZLS4_9XANT</name>
<protein>
    <submittedName>
        <fullName evidence="1">Uncharacterized protein</fullName>
    </submittedName>
</protein>